<evidence type="ECO:0000313" key="2">
    <source>
        <dbReference type="Proteomes" id="UP001180845"/>
    </source>
</evidence>
<dbReference type="RefSeq" id="WP_310273142.1">
    <property type="nucleotide sequence ID" value="NZ_JAVDXW010000001.1"/>
</dbReference>
<sequence length="168" mass="18709">MSEIGPDASYDIHASVHVEATPHEVYAVASDITRMGEWSPETEGCEWVSGRPGVLGSRFHGHNRVGADTWTTECEVVAAEPGRRFAWAVLSTAADNRTSVWSFEIASNGYRCLLTQRYIMRSMPEGLRRIMAELPAEKAETFLADRRTQLQLALQQTVEGIKKAAENR</sequence>
<dbReference type="Proteomes" id="UP001180845">
    <property type="component" value="Unassembled WGS sequence"/>
</dbReference>
<gene>
    <name evidence="1" type="ORF">JOF55_002185</name>
</gene>
<evidence type="ECO:0000313" key="1">
    <source>
        <dbReference type="EMBL" id="MDR7302004.1"/>
    </source>
</evidence>
<proteinExistence type="predicted"/>
<dbReference type="Pfam" id="PF10604">
    <property type="entry name" value="Polyketide_cyc2"/>
    <property type="match status" value="1"/>
</dbReference>
<dbReference type="Gene3D" id="3.30.530.20">
    <property type="match status" value="1"/>
</dbReference>
<dbReference type="EMBL" id="JAVDXW010000001">
    <property type="protein sequence ID" value="MDR7302004.1"/>
    <property type="molecule type" value="Genomic_DNA"/>
</dbReference>
<accession>A0AAE4CLM8</accession>
<reference evidence="1" key="1">
    <citation type="submission" date="2023-07" db="EMBL/GenBank/DDBJ databases">
        <title>Sequencing the genomes of 1000 actinobacteria strains.</title>
        <authorList>
            <person name="Klenk H.-P."/>
        </authorList>
    </citation>
    <scope>NUCLEOTIDE SEQUENCE</scope>
    <source>
        <strain evidence="1">DSM 45977</strain>
    </source>
</reference>
<keyword evidence="2" id="KW-1185">Reference proteome</keyword>
<evidence type="ECO:0008006" key="3">
    <source>
        <dbReference type="Google" id="ProtNLM"/>
    </source>
</evidence>
<dbReference type="InterPro" id="IPR023393">
    <property type="entry name" value="START-like_dom_sf"/>
</dbReference>
<protein>
    <recommendedName>
        <fullName evidence="3">Polyketide cyclase / dehydrase and lipid transport</fullName>
    </recommendedName>
</protein>
<name>A0AAE4CLM8_9ACTN</name>
<dbReference type="CDD" id="cd07812">
    <property type="entry name" value="SRPBCC"/>
    <property type="match status" value="1"/>
</dbReference>
<organism evidence="1 2">
    <name type="scientific">Haloactinomyces albus</name>
    <dbReference type="NCBI Taxonomy" id="1352928"/>
    <lineage>
        <taxon>Bacteria</taxon>
        <taxon>Bacillati</taxon>
        <taxon>Actinomycetota</taxon>
        <taxon>Actinomycetes</taxon>
        <taxon>Actinopolysporales</taxon>
        <taxon>Actinopolysporaceae</taxon>
        <taxon>Haloactinomyces</taxon>
    </lineage>
</organism>
<comment type="caution">
    <text evidence="1">The sequence shown here is derived from an EMBL/GenBank/DDBJ whole genome shotgun (WGS) entry which is preliminary data.</text>
</comment>
<dbReference type="SUPFAM" id="SSF55961">
    <property type="entry name" value="Bet v1-like"/>
    <property type="match status" value="1"/>
</dbReference>
<dbReference type="InterPro" id="IPR019587">
    <property type="entry name" value="Polyketide_cyclase/dehydratase"/>
</dbReference>
<dbReference type="AlphaFoldDB" id="A0AAE4CLM8"/>